<keyword evidence="11" id="KW-0472">Membrane</keyword>
<evidence type="ECO:0000256" key="9">
    <source>
        <dbReference type="PROSITE-ProRule" id="PRU00076"/>
    </source>
</evidence>
<dbReference type="SMART" id="SM00179">
    <property type="entry name" value="EGF_CA"/>
    <property type="match status" value="12"/>
</dbReference>
<feature type="domain" description="EGF-like" evidence="12">
    <location>
        <begin position="582"/>
        <end position="617"/>
    </location>
</feature>
<evidence type="ECO:0000259" key="13">
    <source>
        <dbReference type="PROSITE" id="PS50853"/>
    </source>
</evidence>
<keyword evidence="8" id="KW-0325">Glycoprotein</keyword>
<dbReference type="InterPro" id="IPR000152">
    <property type="entry name" value="EGF-type_Asp/Asn_hydroxyl_site"/>
</dbReference>
<gene>
    <name evidence="14" type="primary">Fbn1-004</name>
</gene>
<proteinExistence type="evidence at transcript level"/>
<evidence type="ECO:0000313" key="14">
    <source>
        <dbReference type="EMBL" id="CAB3245034.1"/>
    </source>
</evidence>
<feature type="transmembrane region" description="Helical" evidence="11">
    <location>
        <begin position="929"/>
        <end position="954"/>
    </location>
</feature>
<keyword evidence="4" id="KW-0732">Signal</keyword>
<dbReference type="Gene3D" id="2.40.155.10">
    <property type="entry name" value="Green fluorescent protein"/>
    <property type="match status" value="1"/>
</dbReference>
<keyword evidence="2" id="KW-0964">Secreted</keyword>
<dbReference type="InterPro" id="IPR013783">
    <property type="entry name" value="Ig-like_fold"/>
</dbReference>
<dbReference type="InterPro" id="IPR001881">
    <property type="entry name" value="EGF-like_Ca-bd_dom"/>
</dbReference>
<keyword evidence="11" id="KW-0812">Transmembrane</keyword>
<keyword evidence="5" id="KW-0677">Repeat</keyword>
<accession>A0A6F9DBX8</accession>
<feature type="domain" description="EGF-like" evidence="12">
    <location>
        <begin position="104"/>
        <end position="142"/>
    </location>
</feature>
<dbReference type="CDD" id="cd00054">
    <property type="entry name" value="EGF_CA"/>
    <property type="match status" value="7"/>
</dbReference>
<dbReference type="SUPFAM" id="SSF57184">
    <property type="entry name" value="Growth factor receptor domain"/>
    <property type="match status" value="4"/>
</dbReference>
<dbReference type="AlphaFoldDB" id="A0A6F9DBX8"/>
<dbReference type="GO" id="GO:0005576">
    <property type="term" value="C:extracellular region"/>
    <property type="evidence" value="ECO:0007669"/>
    <property type="project" value="UniProtKB-SubCell"/>
</dbReference>
<dbReference type="InterPro" id="IPR036116">
    <property type="entry name" value="FN3_sf"/>
</dbReference>
<dbReference type="PROSITE" id="PS01187">
    <property type="entry name" value="EGF_CA"/>
    <property type="match status" value="5"/>
</dbReference>
<feature type="domain" description="EGF-like" evidence="12">
    <location>
        <begin position="805"/>
        <end position="843"/>
    </location>
</feature>
<dbReference type="InterPro" id="IPR024731">
    <property type="entry name" value="NELL2-like_EGF"/>
</dbReference>
<dbReference type="EMBL" id="LR785092">
    <property type="protein sequence ID" value="CAB3245034.1"/>
    <property type="molecule type" value="mRNA"/>
</dbReference>
<dbReference type="SUPFAM" id="SSF49265">
    <property type="entry name" value="Fibronectin type III"/>
    <property type="match status" value="1"/>
</dbReference>
<feature type="region of interest" description="Disordered" evidence="10">
    <location>
        <begin position="991"/>
        <end position="1058"/>
    </location>
</feature>
<dbReference type="PROSITE" id="PS00022">
    <property type="entry name" value="EGF_1"/>
    <property type="match status" value="1"/>
</dbReference>
<comment type="subcellular location">
    <subcellularLocation>
        <location evidence="1">Secreted</location>
    </subcellularLocation>
</comment>
<dbReference type="InterPro" id="IPR000742">
    <property type="entry name" value="EGF"/>
</dbReference>
<protein>
    <submittedName>
        <fullName evidence="14">Fibrillin-1-like</fullName>
    </submittedName>
</protein>
<feature type="domain" description="EGF-like" evidence="12">
    <location>
        <begin position="621"/>
        <end position="661"/>
    </location>
</feature>
<dbReference type="PANTHER" id="PTHR24039:SF58">
    <property type="entry name" value="EGF-LIKE DOMAIN-CONTAINING PROTEIN"/>
    <property type="match status" value="1"/>
</dbReference>
<dbReference type="GO" id="GO:0005509">
    <property type="term" value="F:calcium ion binding"/>
    <property type="evidence" value="ECO:0007669"/>
    <property type="project" value="InterPro"/>
</dbReference>
<dbReference type="InterPro" id="IPR009017">
    <property type="entry name" value="GFP"/>
</dbReference>
<dbReference type="PANTHER" id="PTHR24039">
    <property type="entry name" value="FIBRILLIN-RELATED"/>
    <property type="match status" value="1"/>
</dbReference>
<dbReference type="PROSITE" id="PS50853">
    <property type="entry name" value="FN3"/>
    <property type="match status" value="1"/>
</dbReference>
<name>A0A6F9DBX8_9ASCI</name>
<feature type="domain" description="EGF-like" evidence="12">
    <location>
        <begin position="765"/>
        <end position="803"/>
    </location>
</feature>
<evidence type="ECO:0000256" key="1">
    <source>
        <dbReference type="ARBA" id="ARBA00004613"/>
    </source>
</evidence>
<evidence type="ECO:0000256" key="10">
    <source>
        <dbReference type="SAM" id="MobiDB-lite"/>
    </source>
</evidence>
<keyword evidence="6" id="KW-0106">Calcium</keyword>
<dbReference type="Gene3D" id="2.10.25.10">
    <property type="entry name" value="Laminin"/>
    <property type="match status" value="13"/>
</dbReference>
<feature type="domain" description="EGF-like" evidence="12">
    <location>
        <begin position="543"/>
        <end position="581"/>
    </location>
</feature>
<evidence type="ECO:0000256" key="5">
    <source>
        <dbReference type="ARBA" id="ARBA00022737"/>
    </source>
</evidence>
<dbReference type="PROSITE" id="PS00010">
    <property type="entry name" value="ASX_HYDROXYL"/>
    <property type="match status" value="7"/>
</dbReference>
<dbReference type="InterPro" id="IPR049883">
    <property type="entry name" value="NOTCH1_EGF-like"/>
</dbReference>
<dbReference type="Gene3D" id="2.60.40.10">
    <property type="entry name" value="Immunoglobulins"/>
    <property type="match status" value="1"/>
</dbReference>
<feature type="compositionally biased region" description="Polar residues" evidence="10">
    <location>
        <begin position="1012"/>
        <end position="1021"/>
    </location>
</feature>
<reference evidence="14" key="1">
    <citation type="submission" date="2020-04" db="EMBL/GenBank/DDBJ databases">
        <authorList>
            <person name="Neveu A P."/>
        </authorList>
    </citation>
    <scope>NUCLEOTIDE SEQUENCE</scope>
    <source>
        <tissue evidence="14">Whole embryo</tissue>
    </source>
</reference>
<keyword evidence="11" id="KW-1133">Transmembrane helix</keyword>
<evidence type="ECO:0000256" key="7">
    <source>
        <dbReference type="ARBA" id="ARBA00023157"/>
    </source>
</evidence>
<dbReference type="PROSITE" id="PS01186">
    <property type="entry name" value="EGF_2"/>
    <property type="match status" value="10"/>
</dbReference>
<keyword evidence="7 9" id="KW-1015">Disulfide bond</keyword>
<dbReference type="InterPro" id="IPR003961">
    <property type="entry name" value="FN3_dom"/>
</dbReference>
<feature type="compositionally biased region" description="Polar residues" evidence="10">
    <location>
        <begin position="1027"/>
        <end position="1037"/>
    </location>
</feature>
<evidence type="ECO:0000259" key="12">
    <source>
        <dbReference type="PROSITE" id="PS50026"/>
    </source>
</evidence>
<feature type="compositionally biased region" description="Polar residues" evidence="10">
    <location>
        <begin position="1046"/>
        <end position="1058"/>
    </location>
</feature>
<evidence type="ECO:0000256" key="4">
    <source>
        <dbReference type="ARBA" id="ARBA00022729"/>
    </source>
</evidence>
<feature type="disulfide bond" evidence="9">
    <location>
        <begin position="607"/>
        <end position="616"/>
    </location>
</feature>
<feature type="domain" description="EGF-like" evidence="12">
    <location>
        <begin position="723"/>
        <end position="763"/>
    </location>
</feature>
<evidence type="ECO:0000256" key="11">
    <source>
        <dbReference type="SAM" id="Phobius"/>
    </source>
</evidence>
<dbReference type="Pfam" id="PF12662">
    <property type="entry name" value="cEGF"/>
    <property type="match status" value="1"/>
</dbReference>
<feature type="domain" description="EGF-like" evidence="12">
    <location>
        <begin position="885"/>
        <end position="923"/>
    </location>
</feature>
<keyword evidence="3 9" id="KW-0245">EGF-like domain</keyword>
<dbReference type="InterPro" id="IPR026823">
    <property type="entry name" value="cEGF"/>
</dbReference>
<evidence type="ECO:0000256" key="8">
    <source>
        <dbReference type="ARBA" id="ARBA00023180"/>
    </source>
</evidence>
<dbReference type="FunFam" id="2.10.25.10:FF:000038">
    <property type="entry name" value="Fibrillin 2"/>
    <property type="match status" value="7"/>
</dbReference>
<dbReference type="Pfam" id="PF07645">
    <property type="entry name" value="EGF_CA"/>
    <property type="match status" value="4"/>
</dbReference>
<dbReference type="InterPro" id="IPR009030">
    <property type="entry name" value="Growth_fac_rcpt_cys_sf"/>
</dbReference>
<dbReference type="SUPFAM" id="SSF57196">
    <property type="entry name" value="EGF/Laminin"/>
    <property type="match status" value="1"/>
</dbReference>
<feature type="domain" description="EGF-like" evidence="12">
    <location>
        <begin position="182"/>
        <end position="222"/>
    </location>
</feature>
<organism evidence="14">
    <name type="scientific">Phallusia mammillata</name>
    <dbReference type="NCBI Taxonomy" id="59560"/>
    <lineage>
        <taxon>Eukaryota</taxon>
        <taxon>Metazoa</taxon>
        <taxon>Chordata</taxon>
        <taxon>Tunicata</taxon>
        <taxon>Ascidiacea</taxon>
        <taxon>Phlebobranchia</taxon>
        <taxon>Ascidiidae</taxon>
        <taxon>Phallusia</taxon>
    </lineage>
</organism>
<evidence type="ECO:0000256" key="3">
    <source>
        <dbReference type="ARBA" id="ARBA00022536"/>
    </source>
</evidence>
<evidence type="ECO:0000256" key="6">
    <source>
        <dbReference type="ARBA" id="ARBA00022837"/>
    </source>
</evidence>
<feature type="disulfide bond" evidence="9">
    <location>
        <begin position="586"/>
        <end position="596"/>
    </location>
</feature>
<sequence>MVVGLNGVTNILTENEFDSSDQYQLEFNMLTGNQSYPVTLSASVRAANGTILETGQTIFNAMTDLNECESVHNCSVNANCTNILGSFNCTCNPGYVGNGTTCEDICIAGEHNCDPNATCTRTDDGFNCTCNPGYFGNGTYCEDNCLVSEQNCDTNAMCAKTAVGFNCTCNYGYTGNGTFCEVVDYCLVGIDNCDTNADCLSTVGSFQCECMPGYVGDGVLCVVMPQLEITAFTHTSVIVTFVIRDQRFPHTVFIRNMASGSTRIINNVVGDFVEVTGLDEATNYEFVAEPEITNMTVMSEPVFQTTVFGRVKGFGAEQIGSGFVVLGWLQSQGAQSYVLNVNVVVARRRRMVAGADTTINLLSNATGHNVTGLQAAQSYTLELAAQNSAGTGLLTELRVTTRPNATTGLIITNPCTTPSLTWDSVDGATNYSVLVTSTFTSATYITPEPSLVLTNLSNCLNHTAAVSACNDLCGSPITGNIIPDCCDVKATCANCSSNFACTCQEGYHGDGKTCTDMDECGLSTTIVLRNETCVALNRTTIRFVDPALVRTCHSIASCGNINGSFNCDCPAGYMGDGTDCQDRNECEDFDASTANCNNTNGSFECVCREGFTGDDCNHCTDIDECENNSAGCHANATCNNTIGSFVCECISGFSGNGTYCSDIDECIIQHDICFSNINGFISCPEPGVSVALCHEQPTCENTIGNYSCVCGGGFIKNRSFCEDINECLSNPYPCHTNARCDNTAGNYSCVCRSGYTGNGTYCSDTTDKCTNSSNRCNTYANCSNIEGGYNCLCNPGFTGDGFNCTSVVCLSDPCHNKASCTPEGNRYQCTCKTGFTGNGTYCEDIDECTESNTSCRQEARCQNQLGSFNCVCKTGFTGNGSDCKDINECLQNVCHNLSTCTNTIGSYTCRCNDTYVGDGTSCVPLNQGLASWIIAVIIVGILLILLIIGLSVLYARRRRHRRTWVPDTKNALVRDERSTIRYDEIDISGTTNIDPKIGEDNDSSDVTIVEDPTNSVENGASNHPLENGSSTNPTENGTPAIPAESDANNILTENDVSL</sequence>
<dbReference type="InterPro" id="IPR018097">
    <property type="entry name" value="EGF_Ca-bd_CS"/>
</dbReference>
<dbReference type="Pfam" id="PF12947">
    <property type="entry name" value="EGF_3"/>
    <property type="match status" value="9"/>
</dbReference>
<feature type="domain" description="Fibronectin type-III" evidence="13">
    <location>
        <begin position="310"/>
        <end position="405"/>
    </location>
</feature>
<dbReference type="PROSITE" id="PS50026">
    <property type="entry name" value="EGF_3"/>
    <property type="match status" value="11"/>
</dbReference>
<feature type="domain" description="EGF-like" evidence="12">
    <location>
        <begin position="844"/>
        <end position="884"/>
    </location>
</feature>
<evidence type="ECO:0000256" key="2">
    <source>
        <dbReference type="ARBA" id="ARBA00022525"/>
    </source>
</evidence>
<feature type="domain" description="EGF-like" evidence="12">
    <location>
        <begin position="64"/>
        <end position="103"/>
    </location>
</feature>
<comment type="caution">
    <text evidence="9">Lacks conserved residue(s) required for the propagation of feature annotation.</text>
</comment>
<dbReference type="SMART" id="SM00181">
    <property type="entry name" value="EGF"/>
    <property type="match status" value="14"/>
</dbReference>